<evidence type="ECO:0000313" key="9">
    <source>
        <dbReference type="EMBL" id="KAL2630307.1"/>
    </source>
</evidence>
<feature type="domain" description="Expansin-like CBD" evidence="8">
    <location>
        <begin position="188"/>
        <end position="267"/>
    </location>
</feature>
<evidence type="ECO:0000256" key="1">
    <source>
        <dbReference type="ARBA" id="ARBA00005392"/>
    </source>
</evidence>
<evidence type="ECO:0000313" key="10">
    <source>
        <dbReference type="Proteomes" id="UP001605036"/>
    </source>
</evidence>
<dbReference type="InterPro" id="IPR036749">
    <property type="entry name" value="Expansin_CBD_sf"/>
</dbReference>
<name>A0ABD1YLF4_9MARC</name>
<dbReference type="PROSITE" id="PS50842">
    <property type="entry name" value="EXPANSIN_EG45"/>
    <property type="match status" value="1"/>
</dbReference>
<comment type="similarity">
    <text evidence="1 6">Belongs to the expansin family. Expansin A subfamily.</text>
</comment>
<protein>
    <recommendedName>
        <fullName evidence="6">Expansin</fullName>
    </recommendedName>
</protein>
<keyword evidence="5" id="KW-0472">Membrane</keyword>
<organism evidence="9 10">
    <name type="scientific">Riccia fluitans</name>
    <dbReference type="NCBI Taxonomy" id="41844"/>
    <lineage>
        <taxon>Eukaryota</taxon>
        <taxon>Viridiplantae</taxon>
        <taxon>Streptophyta</taxon>
        <taxon>Embryophyta</taxon>
        <taxon>Marchantiophyta</taxon>
        <taxon>Marchantiopsida</taxon>
        <taxon>Marchantiidae</taxon>
        <taxon>Marchantiales</taxon>
        <taxon>Ricciaceae</taxon>
        <taxon>Riccia</taxon>
    </lineage>
</organism>
<dbReference type="AlphaFoldDB" id="A0ABD1YLF4"/>
<dbReference type="InterPro" id="IPR007117">
    <property type="entry name" value="Expansin_CBD"/>
</dbReference>
<dbReference type="Pfam" id="PF01357">
    <property type="entry name" value="Expansin_C"/>
    <property type="match status" value="1"/>
</dbReference>
<keyword evidence="2 6" id="KW-0134">Cell wall</keyword>
<dbReference type="GO" id="GO:0016020">
    <property type="term" value="C:membrane"/>
    <property type="evidence" value="ECO:0007669"/>
    <property type="project" value="UniProtKB-SubCell"/>
</dbReference>
<proteinExistence type="inferred from homology"/>
<evidence type="ECO:0000256" key="6">
    <source>
        <dbReference type="RuleBase" id="RU365023"/>
    </source>
</evidence>
<reference evidence="9 10" key="1">
    <citation type="submission" date="2024-09" db="EMBL/GenBank/DDBJ databases">
        <title>Chromosome-scale assembly of Riccia fluitans.</title>
        <authorList>
            <person name="Paukszto L."/>
            <person name="Sawicki J."/>
            <person name="Karawczyk K."/>
            <person name="Piernik-Szablinska J."/>
            <person name="Szczecinska M."/>
            <person name="Mazdziarz M."/>
        </authorList>
    </citation>
    <scope>NUCLEOTIDE SEQUENCE [LARGE SCALE GENOMIC DNA]</scope>
    <source>
        <strain evidence="9">Rf_01</strain>
        <tissue evidence="9">Aerial parts of the thallus</tissue>
    </source>
</reference>
<dbReference type="Gene3D" id="2.40.40.10">
    <property type="entry name" value="RlpA-like domain"/>
    <property type="match status" value="1"/>
</dbReference>
<evidence type="ECO:0000259" key="7">
    <source>
        <dbReference type="PROSITE" id="PS50842"/>
    </source>
</evidence>
<keyword evidence="6" id="KW-0961">Cell wall biogenesis/degradation</keyword>
<dbReference type="PANTHER" id="PTHR31867">
    <property type="entry name" value="EXPANSIN-A15"/>
    <property type="match status" value="1"/>
</dbReference>
<dbReference type="InterPro" id="IPR007112">
    <property type="entry name" value="Expansin/allergen_DPBB_dom"/>
</dbReference>
<dbReference type="CDD" id="cd22274">
    <property type="entry name" value="DPBB_EXPA_N"/>
    <property type="match status" value="1"/>
</dbReference>
<dbReference type="PRINTS" id="PR01226">
    <property type="entry name" value="EXPANSIN"/>
</dbReference>
<dbReference type="InterPro" id="IPR036908">
    <property type="entry name" value="RlpA-like_sf"/>
</dbReference>
<accession>A0ABD1YLF4</accession>
<dbReference type="SUPFAM" id="SSF50685">
    <property type="entry name" value="Barwin-like endoglucanases"/>
    <property type="match status" value="1"/>
</dbReference>
<evidence type="ECO:0000259" key="8">
    <source>
        <dbReference type="PROSITE" id="PS50843"/>
    </source>
</evidence>
<evidence type="ECO:0000256" key="2">
    <source>
        <dbReference type="ARBA" id="ARBA00022512"/>
    </source>
</evidence>
<gene>
    <name evidence="9" type="ORF">R1flu_014993</name>
</gene>
<dbReference type="PROSITE" id="PS50843">
    <property type="entry name" value="EXPANSIN_CBD"/>
    <property type="match status" value="1"/>
</dbReference>
<feature type="domain" description="Expansin-like EG45" evidence="7">
    <location>
        <begin position="68"/>
        <end position="178"/>
    </location>
</feature>
<sequence>MLKVLQGERKMVAYTRTMVVFVLGIVFLVLIQAAPSVSTSASAAWAVTEWTDAHATFYGGESAVGTMGGACGYGNLYASGYGTASAAVSNALFNGGLSCGACFQIMCKTTGTSGCYDGGKYIVITATNQCPQGSEGGWCDYPRSHFDLSFPMFQKLAQHVGGVIPVQYRRVSCQRTGGIRFTINGNSYFNLVLVTNVGGMGDVASLWMKGSQSNWQDMQQSWGQNWQCPTRLIGQALSFKVTLGCGVTKEFQNVADSNWGFGQTFEADDNF</sequence>
<dbReference type="InterPro" id="IPR002963">
    <property type="entry name" value="Expansin"/>
</dbReference>
<dbReference type="InterPro" id="IPR007118">
    <property type="entry name" value="Expan_Lol_pI"/>
</dbReference>
<keyword evidence="3 6" id="KW-0964">Secreted</keyword>
<keyword evidence="10" id="KW-1185">Reference proteome</keyword>
<evidence type="ECO:0000256" key="5">
    <source>
        <dbReference type="ARBA" id="ARBA00023136"/>
    </source>
</evidence>
<comment type="function">
    <text evidence="6">Causes loosening and extension of plant cell walls by disrupting non-covalent bonding between cellulose microfibrils and matrix glucans. No enzymatic activity has been found.</text>
</comment>
<keyword evidence="4" id="KW-0732">Signal</keyword>
<dbReference type="Proteomes" id="UP001605036">
    <property type="component" value="Unassembled WGS sequence"/>
</dbReference>
<dbReference type="SMART" id="SM00837">
    <property type="entry name" value="DPBB_1"/>
    <property type="match status" value="1"/>
</dbReference>
<comment type="caution">
    <text evidence="9">The sequence shown here is derived from an EMBL/GenBank/DDBJ whole genome shotgun (WGS) entry which is preliminary data.</text>
</comment>
<evidence type="ECO:0000256" key="3">
    <source>
        <dbReference type="ARBA" id="ARBA00022525"/>
    </source>
</evidence>
<dbReference type="GO" id="GO:0071555">
    <property type="term" value="P:cell wall organization"/>
    <property type="evidence" value="ECO:0007669"/>
    <property type="project" value="UniProtKB-KW"/>
</dbReference>
<dbReference type="SUPFAM" id="SSF49590">
    <property type="entry name" value="PHL pollen allergen"/>
    <property type="match status" value="1"/>
</dbReference>
<dbReference type="EMBL" id="JBHFFA010000004">
    <property type="protein sequence ID" value="KAL2630307.1"/>
    <property type="molecule type" value="Genomic_DNA"/>
</dbReference>
<comment type="subcellular location">
    <subcellularLocation>
        <location evidence="6">Secreted</location>
        <location evidence="6">Cell wall</location>
    </subcellularLocation>
    <subcellularLocation>
        <location evidence="6">Membrane</location>
        <topology evidence="6">Peripheral membrane protein</topology>
    </subcellularLocation>
</comment>
<dbReference type="PRINTS" id="PR01225">
    <property type="entry name" value="EXPANSNFAMLY"/>
</dbReference>
<dbReference type="Gene3D" id="2.60.40.760">
    <property type="entry name" value="Expansin, cellulose-binding-like domain"/>
    <property type="match status" value="1"/>
</dbReference>
<dbReference type="InterPro" id="IPR009009">
    <property type="entry name" value="RlpA-like_DPBB"/>
</dbReference>
<dbReference type="Pfam" id="PF03330">
    <property type="entry name" value="DPBB_1"/>
    <property type="match status" value="1"/>
</dbReference>
<evidence type="ECO:0000256" key="4">
    <source>
        <dbReference type="ARBA" id="ARBA00022729"/>
    </source>
</evidence>